<keyword evidence="1" id="KW-0472">Membrane</keyword>
<dbReference type="AlphaFoldDB" id="A0A1F4XI55"/>
<reference evidence="2 3" key="1">
    <citation type="journal article" date="2016" name="Nat. Commun.">
        <title>Thousands of microbial genomes shed light on interconnected biogeochemical processes in an aquifer system.</title>
        <authorList>
            <person name="Anantharaman K."/>
            <person name="Brown C.T."/>
            <person name="Hug L.A."/>
            <person name="Sharon I."/>
            <person name="Castelle C.J."/>
            <person name="Probst A.J."/>
            <person name="Thomas B.C."/>
            <person name="Singh A."/>
            <person name="Wilkins M.J."/>
            <person name="Karaoz U."/>
            <person name="Brodie E.L."/>
            <person name="Williams K.H."/>
            <person name="Hubbard S.S."/>
            <person name="Banfield J.F."/>
        </authorList>
    </citation>
    <scope>NUCLEOTIDE SEQUENCE [LARGE SCALE GENOMIC DNA]</scope>
</reference>
<evidence type="ECO:0000256" key="1">
    <source>
        <dbReference type="SAM" id="Phobius"/>
    </source>
</evidence>
<evidence type="ECO:0000313" key="3">
    <source>
        <dbReference type="Proteomes" id="UP000176185"/>
    </source>
</evidence>
<proteinExistence type="predicted"/>
<dbReference type="Proteomes" id="UP000176185">
    <property type="component" value="Unassembled WGS sequence"/>
</dbReference>
<comment type="caution">
    <text evidence="2">The sequence shown here is derived from an EMBL/GenBank/DDBJ whole genome shotgun (WGS) entry which is preliminary data.</text>
</comment>
<dbReference type="EMBL" id="MEWX01000014">
    <property type="protein sequence ID" value="OGC80783.1"/>
    <property type="molecule type" value="Genomic_DNA"/>
</dbReference>
<name>A0A1F4XI55_9BACT</name>
<evidence type="ECO:0000313" key="2">
    <source>
        <dbReference type="EMBL" id="OGC80783.1"/>
    </source>
</evidence>
<organism evidence="2 3">
    <name type="scientific">Candidatus Adlerbacteria bacterium RIFCSPLOWO2_01_FULL_51_16</name>
    <dbReference type="NCBI Taxonomy" id="1797243"/>
    <lineage>
        <taxon>Bacteria</taxon>
        <taxon>Candidatus Adleribacteriota</taxon>
    </lineage>
</organism>
<keyword evidence="1" id="KW-1133">Transmembrane helix</keyword>
<accession>A0A1F4XI55</accession>
<sequence length="128" mass="14894">MKTITELNNHWWYRTVKVLFIFFIGSAFLVSLFAAWGESQVSDYSLSKVTCLDGRISTVASIEKVYGSAFDANEFCGNYLYSTDWQYKRDWSSLADWIFWIFFWAALAVLILRGSFYYIALGKFNPPE</sequence>
<gene>
    <name evidence="2" type="ORF">A2943_02800</name>
</gene>
<protein>
    <submittedName>
        <fullName evidence="2">Uncharacterized protein</fullName>
    </submittedName>
</protein>
<keyword evidence="1" id="KW-0812">Transmembrane</keyword>
<feature type="transmembrane region" description="Helical" evidence="1">
    <location>
        <begin position="12"/>
        <end position="36"/>
    </location>
</feature>
<dbReference type="STRING" id="1797243.A2943_02800"/>
<feature type="transmembrane region" description="Helical" evidence="1">
    <location>
        <begin position="97"/>
        <end position="120"/>
    </location>
</feature>